<keyword evidence="3" id="KW-1185">Reference proteome</keyword>
<organism evidence="2 3">
    <name type="scientific">Pontibacter anaerobius</name>
    <dbReference type="NCBI Taxonomy" id="2993940"/>
    <lineage>
        <taxon>Bacteria</taxon>
        <taxon>Pseudomonadati</taxon>
        <taxon>Bacteroidota</taxon>
        <taxon>Cytophagia</taxon>
        <taxon>Cytophagales</taxon>
        <taxon>Hymenobacteraceae</taxon>
        <taxon>Pontibacter</taxon>
    </lineage>
</organism>
<feature type="transmembrane region" description="Helical" evidence="1">
    <location>
        <begin position="85"/>
        <end position="110"/>
    </location>
</feature>
<evidence type="ECO:0000313" key="3">
    <source>
        <dbReference type="Proteomes" id="UP001207228"/>
    </source>
</evidence>
<keyword evidence="1" id="KW-0472">Membrane</keyword>
<keyword evidence="1" id="KW-1133">Transmembrane helix</keyword>
<feature type="transmembrane region" description="Helical" evidence="1">
    <location>
        <begin position="51"/>
        <end position="73"/>
    </location>
</feature>
<dbReference type="Proteomes" id="UP001207228">
    <property type="component" value="Unassembled WGS sequence"/>
</dbReference>
<dbReference type="RefSeq" id="WP_266050586.1">
    <property type="nucleotide sequence ID" value="NZ_JAPFQO010000001.1"/>
</dbReference>
<name>A0ABT3R9P3_9BACT</name>
<sequence length="115" mass="12996">MATGSTAAAKFFKSIGLSSGKRSIFMLVVAWTLNLLWLGLNYFWRFASVEVLLAIPVLLLLYALLALISYIYWGIRQVQEQEAPYANVMVGVIVAVTLLYFNFNLLQFVLQAIER</sequence>
<keyword evidence="1" id="KW-0812">Transmembrane</keyword>
<dbReference type="EMBL" id="JAPFQO010000001">
    <property type="protein sequence ID" value="MCX2738527.1"/>
    <property type="molecule type" value="Genomic_DNA"/>
</dbReference>
<accession>A0ABT3R9P3</accession>
<protein>
    <submittedName>
        <fullName evidence="2">Uncharacterized protein</fullName>
    </submittedName>
</protein>
<gene>
    <name evidence="2" type="ORF">OO017_01095</name>
</gene>
<comment type="caution">
    <text evidence="2">The sequence shown here is derived from an EMBL/GenBank/DDBJ whole genome shotgun (WGS) entry which is preliminary data.</text>
</comment>
<reference evidence="2 3" key="1">
    <citation type="submission" date="2022-11" db="EMBL/GenBank/DDBJ databases">
        <title>The characterization of three novel Bacteroidetes species and genomic analysis of their roles in tidal elemental geochemical cycles.</title>
        <authorList>
            <person name="Ma K.-J."/>
        </authorList>
    </citation>
    <scope>NUCLEOTIDE SEQUENCE [LARGE SCALE GENOMIC DNA]</scope>
    <source>
        <strain evidence="2 3">M82</strain>
    </source>
</reference>
<feature type="transmembrane region" description="Helical" evidence="1">
    <location>
        <begin position="24"/>
        <end position="44"/>
    </location>
</feature>
<evidence type="ECO:0000256" key="1">
    <source>
        <dbReference type="SAM" id="Phobius"/>
    </source>
</evidence>
<proteinExistence type="predicted"/>
<evidence type="ECO:0000313" key="2">
    <source>
        <dbReference type="EMBL" id="MCX2738527.1"/>
    </source>
</evidence>